<dbReference type="SUPFAM" id="SSF55874">
    <property type="entry name" value="ATPase domain of HSP90 chaperone/DNA topoisomerase II/histidine kinase"/>
    <property type="match status" value="1"/>
</dbReference>
<dbReference type="InterPro" id="IPR003594">
    <property type="entry name" value="HATPase_dom"/>
</dbReference>
<dbReference type="EMBL" id="BAAAMJ010000008">
    <property type="protein sequence ID" value="GAA1900737.1"/>
    <property type="molecule type" value="Genomic_DNA"/>
</dbReference>
<evidence type="ECO:0000313" key="4">
    <source>
        <dbReference type="Proteomes" id="UP001501303"/>
    </source>
</evidence>
<proteinExistence type="predicted"/>
<dbReference type="InterPro" id="IPR050267">
    <property type="entry name" value="Anti-sigma-factor_SerPK"/>
</dbReference>
<keyword evidence="1" id="KW-0418">Kinase</keyword>
<dbReference type="PANTHER" id="PTHR35526">
    <property type="entry name" value="ANTI-SIGMA-F FACTOR RSBW-RELATED"/>
    <property type="match status" value="1"/>
</dbReference>
<dbReference type="PANTHER" id="PTHR35526:SF3">
    <property type="entry name" value="ANTI-SIGMA-F FACTOR RSBW"/>
    <property type="match status" value="1"/>
</dbReference>
<accession>A0ABP5A3I0</accession>
<name>A0ABP5A3I0_9ACTN</name>
<dbReference type="Proteomes" id="UP001501303">
    <property type="component" value="Unassembled WGS sequence"/>
</dbReference>
<keyword evidence="1" id="KW-0723">Serine/threonine-protein kinase</keyword>
<evidence type="ECO:0000256" key="1">
    <source>
        <dbReference type="ARBA" id="ARBA00022527"/>
    </source>
</evidence>
<sequence>MLDCWCVGQEACDAAELVLSELVTNALKAPDPGGGQVGVRIARSEEDGLLRLEVSDAGGGRPQVRSPAEDETGGRGLLLVDLLAHRWGVQECVGAVGKTVWAELKAPDVVPVPAGTTVAAVTVRPGQRVRLREEWRTIRGVRAEHYTSGGLAVLLSLDDGQVLRLHAAEPVTVLDEGSA</sequence>
<keyword evidence="4" id="KW-1185">Reference proteome</keyword>
<feature type="domain" description="Histidine kinase/HSP90-like ATPase" evidence="2">
    <location>
        <begin position="3"/>
        <end position="101"/>
    </location>
</feature>
<dbReference type="InterPro" id="IPR036890">
    <property type="entry name" value="HATPase_C_sf"/>
</dbReference>
<dbReference type="CDD" id="cd16936">
    <property type="entry name" value="HATPase_RsbW-like"/>
    <property type="match status" value="1"/>
</dbReference>
<protein>
    <recommendedName>
        <fullName evidence="2">Histidine kinase/HSP90-like ATPase domain-containing protein</fullName>
    </recommendedName>
</protein>
<organism evidence="3 4">
    <name type="scientific">Streptomyces sodiiphilus</name>
    <dbReference type="NCBI Taxonomy" id="226217"/>
    <lineage>
        <taxon>Bacteria</taxon>
        <taxon>Bacillati</taxon>
        <taxon>Actinomycetota</taxon>
        <taxon>Actinomycetes</taxon>
        <taxon>Kitasatosporales</taxon>
        <taxon>Streptomycetaceae</taxon>
        <taxon>Streptomyces</taxon>
    </lineage>
</organism>
<gene>
    <name evidence="3" type="ORF">GCM10009716_08250</name>
</gene>
<comment type="caution">
    <text evidence="3">The sequence shown here is derived from an EMBL/GenBank/DDBJ whole genome shotgun (WGS) entry which is preliminary data.</text>
</comment>
<evidence type="ECO:0000259" key="2">
    <source>
        <dbReference type="Pfam" id="PF13581"/>
    </source>
</evidence>
<keyword evidence="1" id="KW-0808">Transferase</keyword>
<reference evidence="4" key="1">
    <citation type="journal article" date="2019" name="Int. J. Syst. Evol. Microbiol.">
        <title>The Global Catalogue of Microorganisms (GCM) 10K type strain sequencing project: providing services to taxonomists for standard genome sequencing and annotation.</title>
        <authorList>
            <consortium name="The Broad Institute Genomics Platform"/>
            <consortium name="The Broad Institute Genome Sequencing Center for Infectious Disease"/>
            <person name="Wu L."/>
            <person name="Ma J."/>
        </authorList>
    </citation>
    <scope>NUCLEOTIDE SEQUENCE [LARGE SCALE GENOMIC DNA]</scope>
    <source>
        <strain evidence="4">JCM 13581</strain>
    </source>
</reference>
<dbReference type="Pfam" id="PF13581">
    <property type="entry name" value="HATPase_c_2"/>
    <property type="match status" value="1"/>
</dbReference>
<evidence type="ECO:0000313" key="3">
    <source>
        <dbReference type="EMBL" id="GAA1900737.1"/>
    </source>
</evidence>
<dbReference type="Gene3D" id="3.30.565.10">
    <property type="entry name" value="Histidine kinase-like ATPase, C-terminal domain"/>
    <property type="match status" value="1"/>
</dbReference>